<accession>A0A164WCU8</accession>
<comment type="caution">
    <text evidence="1">The sequence shown here is derived from an EMBL/GenBank/DDBJ whole genome shotgun (WGS) entry which is preliminary data.</text>
</comment>
<dbReference type="Gramene" id="KZM91608">
    <property type="protein sequence ID" value="KZM91608"/>
    <property type="gene ID" value="DCAR_021027"/>
</dbReference>
<organism evidence="1">
    <name type="scientific">Daucus carota subsp. sativus</name>
    <name type="common">Carrot</name>
    <dbReference type="NCBI Taxonomy" id="79200"/>
    <lineage>
        <taxon>Eukaryota</taxon>
        <taxon>Viridiplantae</taxon>
        <taxon>Streptophyta</taxon>
        <taxon>Embryophyta</taxon>
        <taxon>Tracheophyta</taxon>
        <taxon>Spermatophyta</taxon>
        <taxon>Magnoliopsida</taxon>
        <taxon>eudicotyledons</taxon>
        <taxon>Gunneridae</taxon>
        <taxon>Pentapetalae</taxon>
        <taxon>asterids</taxon>
        <taxon>campanulids</taxon>
        <taxon>Apiales</taxon>
        <taxon>Apiaceae</taxon>
        <taxon>Apioideae</taxon>
        <taxon>Scandiceae</taxon>
        <taxon>Daucinae</taxon>
        <taxon>Daucus</taxon>
        <taxon>Daucus sect. Daucus</taxon>
    </lineage>
</organism>
<reference evidence="1" key="1">
    <citation type="journal article" date="2016" name="Nat. Genet.">
        <title>A high-quality carrot genome assembly provides new insights into carotenoid accumulation and asterid genome evolution.</title>
        <authorList>
            <person name="Iorizzo M."/>
            <person name="Ellison S."/>
            <person name="Senalik D."/>
            <person name="Zeng P."/>
            <person name="Satapoomin P."/>
            <person name="Huang J."/>
            <person name="Bowman M."/>
            <person name="Iovene M."/>
            <person name="Sanseverino W."/>
            <person name="Cavagnaro P."/>
            <person name="Yildiz M."/>
            <person name="Macko-Podgorni A."/>
            <person name="Moranska E."/>
            <person name="Grzebelus E."/>
            <person name="Grzebelus D."/>
            <person name="Ashrafi H."/>
            <person name="Zheng Z."/>
            <person name="Cheng S."/>
            <person name="Spooner D."/>
            <person name="Van Deynze A."/>
            <person name="Simon P."/>
        </authorList>
    </citation>
    <scope>NUCLEOTIDE SEQUENCE [LARGE SCALE GENOMIC DNA]</scope>
    <source>
        <tissue evidence="1">Leaf</tissue>
    </source>
</reference>
<dbReference type="AntiFam" id="ANF00038">
    <property type="entry name" value="Overlaps SRP RNA, same strand"/>
</dbReference>
<name>A0A164WCU8_DAUCS</name>
<dbReference type="EMBL" id="LNRQ01000006">
    <property type="protein sequence ID" value="KZM91608.1"/>
    <property type="molecule type" value="Genomic_DNA"/>
</dbReference>
<evidence type="ECO:0000313" key="1">
    <source>
        <dbReference type="EMBL" id="KZM91608.1"/>
    </source>
</evidence>
<dbReference type="AlphaFoldDB" id="A0A164WCU8"/>
<sequence>MAAEYCRGMEKQGRSMTAAYDRRQEKSYRSLSDNDHPSQGLQLRTILYYLNGQLTKLAVNHALVMQSCFINQTWSPASTTLSREWSLCLFTAPGRWSHFQLGLVAQACNPSGSHKMVGGWIGPEGWASMGLYTDLPIPSREQGHGLWTKARSSFPLKRRALR</sequence>
<protein>
    <submittedName>
        <fullName evidence="1">Uncharacterized protein</fullName>
    </submittedName>
</protein>
<proteinExistence type="predicted"/>
<gene>
    <name evidence="1" type="ORF">DCAR_021027</name>
</gene>